<organism evidence="1">
    <name type="scientific">Ensete ventricosum</name>
    <name type="common">Abyssinian banana</name>
    <name type="synonym">Musa ensete</name>
    <dbReference type="NCBI Taxonomy" id="4639"/>
    <lineage>
        <taxon>Eukaryota</taxon>
        <taxon>Viridiplantae</taxon>
        <taxon>Streptophyta</taxon>
        <taxon>Embryophyta</taxon>
        <taxon>Tracheophyta</taxon>
        <taxon>Spermatophyta</taxon>
        <taxon>Magnoliopsida</taxon>
        <taxon>Liliopsida</taxon>
        <taxon>Zingiberales</taxon>
        <taxon>Musaceae</taxon>
        <taxon>Ensete</taxon>
    </lineage>
</organism>
<proteinExistence type="predicted"/>
<gene>
    <name evidence="1" type="ORF">BHM03_00037867</name>
</gene>
<dbReference type="AlphaFoldDB" id="A0A444D3M2"/>
<evidence type="ECO:0000313" key="1">
    <source>
        <dbReference type="EMBL" id="RZR74517.1"/>
    </source>
</evidence>
<sequence>MGSGPESRDVDPNCTIVTCTNHCTRWTLGLLHIISSGTGFRVGINHYTSPPLLVRDPDHFSSLVTARILSQFGSPTDVM</sequence>
<dbReference type="EMBL" id="KV876272">
    <property type="protein sequence ID" value="RZR74517.1"/>
    <property type="molecule type" value="Genomic_DNA"/>
</dbReference>
<accession>A0A444D3M2</accession>
<reference evidence="1" key="1">
    <citation type="journal article" date="2018" name="Data Brief">
        <title>Genome sequence data from 17 accessions of Ensete ventricosum, a staple food crop for millions in Ethiopia.</title>
        <authorList>
            <person name="Yemataw Z."/>
            <person name="Muzemil S."/>
            <person name="Ambachew D."/>
            <person name="Tripathi L."/>
            <person name="Tesfaye K."/>
            <person name="Chala A."/>
            <person name="Farbos A."/>
            <person name="O'Neill P."/>
            <person name="Moore K."/>
            <person name="Grant M."/>
            <person name="Studholme D.J."/>
        </authorList>
    </citation>
    <scope>NUCLEOTIDE SEQUENCE [LARGE SCALE GENOMIC DNA]</scope>
    <source>
        <tissue evidence="1">Leaf</tissue>
    </source>
</reference>
<name>A0A444D3M2_ENSVE</name>
<protein>
    <submittedName>
        <fullName evidence="1">Uncharacterized protein</fullName>
    </submittedName>
</protein>
<dbReference type="Proteomes" id="UP000290560">
    <property type="component" value="Unassembled WGS sequence"/>
</dbReference>